<name>A0A422NTN7_9TRYP</name>
<proteinExistence type="predicted"/>
<feature type="domain" description="U1-type" evidence="1">
    <location>
        <begin position="12"/>
        <end position="45"/>
    </location>
</feature>
<sequence>MRASLDEVSVGLIDEFCVLCNVWLAGNAAQHTHGEKHVKWREAAQTVFRRTAPAACVLAATLLRRALESEVREHYCLRCRQHVGGKFRQAIQHLDSRRHRRKEEASVPSVPAMIREELPHAEDFLKGIFCSICLCVVPVQQEKHRLSKRHQRNLRTATSSASQMESAGVRREMWAELLRPMHGNVCCSCVEYVAAEDVMQHLTSPQHKAARAAAQGVKRKGDTESLRSLLDSAEEYSADGYCSVCDATVRASMWTRHTQGKRHNMELLRAYRDPNGQVQLWKERFSAALEKKHERAVNAAKRAPTVEVLSVPLDAVLSQDASAGKTSINCSHLPSGSFSLVEAPLLFFFLKGCCLLCDCEVAPQSTSLVATPVCKEHCRTSRHQEALHDFVALQREVGLEDAATAWAARWYAAAFCVLREESACWRECAEGLRLHTRDDFLKLLEDDLRADAFSGSVCALRPVPCSP</sequence>
<dbReference type="SMART" id="SM00451">
    <property type="entry name" value="ZnF_U1"/>
    <property type="match status" value="4"/>
</dbReference>
<evidence type="ECO:0000313" key="3">
    <source>
        <dbReference type="Proteomes" id="UP000284403"/>
    </source>
</evidence>
<dbReference type="GO" id="GO:0008270">
    <property type="term" value="F:zinc ion binding"/>
    <property type="evidence" value="ECO:0007669"/>
    <property type="project" value="InterPro"/>
</dbReference>
<dbReference type="GeneID" id="40320687"/>
<reference evidence="2 3" key="1">
    <citation type="journal article" date="2018" name="BMC Genomics">
        <title>Genomic comparison of Trypanosoma conorhini and Trypanosoma rangeli to Trypanosoma cruzi strains of high and low virulence.</title>
        <authorList>
            <person name="Bradwell K.R."/>
            <person name="Koparde V.N."/>
            <person name="Matveyev A.V."/>
            <person name="Serrano M.G."/>
            <person name="Alves J.M."/>
            <person name="Parikh H."/>
            <person name="Huang B."/>
            <person name="Lee V."/>
            <person name="Espinosa-Alvarez O."/>
            <person name="Ortiz P.A."/>
            <person name="Costa-Martins A.G."/>
            <person name="Teixeira M.M."/>
            <person name="Buck G.A."/>
        </authorList>
    </citation>
    <scope>NUCLEOTIDE SEQUENCE [LARGE SCALE GENOMIC DNA]</scope>
    <source>
        <strain evidence="2 3">025E</strain>
    </source>
</reference>
<accession>A0A422NTN7</accession>
<dbReference type="AlphaFoldDB" id="A0A422NTN7"/>
<dbReference type="RefSeq" id="XP_029225908.1">
    <property type="nucleotide sequence ID" value="XM_029373943.1"/>
</dbReference>
<comment type="caution">
    <text evidence="2">The sequence shown here is derived from an EMBL/GenBank/DDBJ whole genome shotgun (WGS) entry which is preliminary data.</text>
</comment>
<dbReference type="Proteomes" id="UP000284403">
    <property type="component" value="Unassembled WGS sequence"/>
</dbReference>
<protein>
    <recommendedName>
        <fullName evidence="1">U1-type domain-containing protein</fullName>
    </recommendedName>
</protein>
<dbReference type="EMBL" id="MKKU01000527">
    <property type="protein sequence ID" value="RNF08774.1"/>
    <property type="molecule type" value="Genomic_DNA"/>
</dbReference>
<dbReference type="GO" id="GO:0003676">
    <property type="term" value="F:nucleic acid binding"/>
    <property type="evidence" value="ECO:0007669"/>
    <property type="project" value="InterPro"/>
</dbReference>
<dbReference type="OrthoDB" id="240773at2759"/>
<evidence type="ECO:0000313" key="2">
    <source>
        <dbReference type="EMBL" id="RNF08774.1"/>
    </source>
</evidence>
<evidence type="ECO:0000259" key="1">
    <source>
        <dbReference type="SMART" id="SM00451"/>
    </source>
</evidence>
<keyword evidence="3" id="KW-1185">Reference proteome</keyword>
<organism evidence="2 3">
    <name type="scientific">Trypanosoma conorhini</name>
    <dbReference type="NCBI Taxonomy" id="83891"/>
    <lineage>
        <taxon>Eukaryota</taxon>
        <taxon>Discoba</taxon>
        <taxon>Euglenozoa</taxon>
        <taxon>Kinetoplastea</taxon>
        <taxon>Metakinetoplastina</taxon>
        <taxon>Trypanosomatida</taxon>
        <taxon>Trypanosomatidae</taxon>
        <taxon>Trypanosoma</taxon>
    </lineage>
</organism>
<gene>
    <name evidence="2" type="ORF">Tco025E_07076</name>
</gene>
<feature type="domain" description="U1-type" evidence="1">
    <location>
        <begin position="237"/>
        <end position="270"/>
    </location>
</feature>
<feature type="domain" description="U1-type" evidence="1">
    <location>
        <begin position="71"/>
        <end position="106"/>
    </location>
</feature>
<feature type="domain" description="U1-type" evidence="1">
    <location>
        <begin position="125"/>
        <end position="157"/>
    </location>
</feature>
<dbReference type="InterPro" id="IPR003604">
    <property type="entry name" value="Matrin/U1-like-C_Znf_C2H2"/>
</dbReference>